<comment type="caution">
    <text evidence="1">The sequence shown here is derived from an EMBL/GenBank/DDBJ whole genome shotgun (WGS) entry which is preliminary data.</text>
</comment>
<sequence length="97" mass="11091">EAHMNSLEHLIYYSEKLEVEAKNIIPDNRPLSGWPDCEEIYIKNLELLVKQSFFRFIEVTSGSIVIDDINICTIGLRDLISNITIIPQDPVLFNGTI</sequence>
<dbReference type="Proteomes" id="UP000789920">
    <property type="component" value="Unassembled WGS sequence"/>
</dbReference>
<evidence type="ECO:0000313" key="1">
    <source>
        <dbReference type="EMBL" id="CAG8775526.1"/>
    </source>
</evidence>
<feature type="non-terminal residue" evidence="1">
    <location>
        <position position="1"/>
    </location>
</feature>
<evidence type="ECO:0000313" key="2">
    <source>
        <dbReference type="Proteomes" id="UP000789920"/>
    </source>
</evidence>
<accession>A0ACA9R3Y9</accession>
<proteinExistence type="predicted"/>
<name>A0ACA9R3Y9_9GLOM</name>
<keyword evidence="2" id="KW-1185">Reference proteome</keyword>
<gene>
    <name evidence="1" type="ORF">RPERSI_LOCUS16919</name>
</gene>
<dbReference type="EMBL" id="CAJVQC010042529">
    <property type="protein sequence ID" value="CAG8775526.1"/>
    <property type="molecule type" value="Genomic_DNA"/>
</dbReference>
<protein>
    <submittedName>
        <fullName evidence="1">4509_t:CDS:1</fullName>
    </submittedName>
</protein>
<organism evidence="1 2">
    <name type="scientific">Racocetra persica</name>
    <dbReference type="NCBI Taxonomy" id="160502"/>
    <lineage>
        <taxon>Eukaryota</taxon>
        <taxon>Fungi</taxon>
        <taxon>Fungi incertae sedis</taxon>
        <taxon>Mucoromycota</taxon>
        <taxon>Glomeromycotina</taxon>
        <taxon>Glomeromycetes</taxon>
        <taxon>Diversisporales</taxon>
        <taxon>Gigasporaceae</taxon>
        <taxon>Racocetra</taxon>
    </lineage>
</organism>
<feature type="non-terminal residue" evidence="1">
    <location>
        <position position="97"/>
    </location>
</feature>
<reference evidence="1" key="1">
    <citation type="submission" date="2021-06" db="EMBL/GenBank/DDBJ databases">
        <authorList>
            <person name="Kallberg Y."/>
            <person name="Tangrot J."/>
            <person name="Rosling A."/>
        </authorList>
    </citation>
    <scope>NUCLEOTIDE SEQUENCE</scope>
    <source>
        <strain evidence="1">MA461A</strain>
    </source>
</reference>